<reference evidence="1 2" key="1">
    <citation type="submission" date="2016-10" db="EMBL/GenBank/DDBJ databases">
        <authorList>
            <person name="de Groot N.N."/>
        </authorList>
    </citation>
    <scope>NUCLEOTIDE SEQUENCE [LARGE SCALE GENOMIC DNA]</scope>
    <source>
        <strain evidence="1 2">CGMCC 4.6533</strain>
    </source>
</reference>
<dbReference type="STRING" id="633440.SAMN05421869_112263"/>
<gene>
    <name evidence="1" type="ORF">SAMN05421869_112263</name>
</gene>
<dbReference type="Proteomes" id="UP000199202">
    <property type="component" value="Unassembled WGS sequence"/>
</dbReference>
<evidence type="ECO:0000313" key="1">
    <source>
        <dbReference type="EMBL" id="SDJ81537.1"/>
    </source>
</evidence>
<dbReference type="AlphaFoldDB" id="A0A1G8WU03"/>
<name>A0A1G8WU03_9ACTN</name>
<keyword evidence="2" id="KW-1185">Reference proteome</keyword>
<dbReference type="EMBL" id="FNDJ01000012">
    <property type="protein sequence ID" value="SDJ81537.1"/>
    <property type="molecule type" value="Genomic_DNA"/>
</dbReference>
<sequence>MRDACRCEIARWFELCTETGLDPLRARKSHGDVYKRWLELKTMARRISAVSSW</sequence>
<proteinExistence type="predicted"/>
<organism evidence="1 2">
    <name type="scientific">Nonomuraea jiangxiensis</name>
    <dbReference type="NCBI Taxonomy" id="633440"/>
    <lineage>
        <taxon>Bacteria</taxon>
        <taxon>Bacillati</taxon>
        <taxon>Actinomycetota</taxon>
        <taxon>Actinomycetes</taxon>
        <taxon>Streptosporangiales</taxon>
        <taxon>Streptosporangiaceae</taxon>
        <taxon>Nonomuraea</taxon>
    </lineage>
</organism>
<evidence type="ECO:0000313" key="2">
    <source>
        <dbReference type="Proteomes" id="UP000199202"/>
    </source>
</evidence>
<protein>
    <submittedName>
        <fullName evidence="1">Uncharacterized protein</fullName>
    </submittedName>
</protein>
<accession>A0A1G8WU03</accession>